<dbReference type="RefSeq" id="WP_120042834.1">
    <property type="nucleotide sequence ID" value="NZ_QZFU01000023.1"/>
</dbReference>
<proteinExistence type="inferred from homology"/>
<evidence type="ECO:0000313" key="7">
    <source>
        <dbReference type="Proteomes" id="UP000266677"/>
    </source>
</evidence>
<dbReference type="InterPro" id="IPR005119">
    <property type="entry name" value="LysR_subst-bd"/>
</dbReference>
<dbReference type="FunFam" id="1.10.10.10:FF:000001">
    <property type="entry name" value="LysR family transcriptional regulator"/>
    <property type="match status" value="1"/>
</dbReference>
<comment type="similarity">
    <text evidence="1">Belongs to the LysR transcriptional regulatory family.</text>
</comment>
<dbReference type="Pfam" id="PF00126">
    <property type="entry name" value="HTH_1"/>
    <property type="match status" value="1"/>
</dbReference>
<sequence length="310" mass="33558">MSSARLLDGRLKLRHLNLVTAIADCGSIVAAAETLFITQPVVSRGLRELEEILGVDLFERGPRGVTPTESGAVFLEHARAVLGQLRLAQRRLEQLARADIGAVTVGTHLAGSNILLPHAISAAKREHPGLTVIVRESTPDLLHAALLAGECDLIVGRLSATAPVGIVGHVLYREPIRLVARVGHPVHELEAPDLRRLAEFPWVFPVEQTELRAELEALFIRENLAIPADRVECTSLPTLRELLLTGDFLAALPMLIAERDERLRLVEFPLPSIRRAVGVSVPAERSPTPAAAALFEQLRAHAAGLDPDVA</sequence>
<gene>
    <name evidence="6" type="ORF">D5S18_21595</name>
</gene>
<comment type="caution">
    <text evidence="6">The sequence shown here is derived from an EMBL/GenBank/DDBJ whole genome shotgun (WGS) entry which is preliminary data.</text>
</comment>
<keyword evidence="7" id="KW-1185">Reference proteome</keyword>
<keyword evidence="2" id="KW-0805">Transcription regulation</keyword>
<dbReference type="Proteomes" id="UP000266677">
    <property type="component" value="Unassembled WGS sequence"/>
</dbReference>
<dbReference type="GO" id="GO:0003700">
    <property type="term" value="F:DNA-binding transcription factor activity"/>
    <property type="evidence" value="ECO:0007669"/>
    <property type="project" value="InterPro"/>
</dbReference>
<evidence type="ECO:0000256" key="4">
    <source>
        <dbReference type="ARBA" id="ARBA00023163"/>
    </source>
</evidence>
<reference evidence="6 7" key="1">
    <citation type="submission" date="2018-09" db="EMBL/GenBank/DDBJ databases">
        <title>YIM PH21274 draft genome.</title>
        <authorList>
            <person name="Miao C."/>
        </authorList>
    </citation>
    <scope>NUCLEOTIDE SEQUENCE [LARGE SCALE GENOMIC DNA]</scope>
    <source>
        <strain evidence="6 7">YIM PH 21724</strain>
    </source>
</reference>
<evidence type="ECO:0000256" key="1">
    <source>
        <dbReference type="ARBA" id="ARBA00009437"/>
    </source>
</evidence>
<dbReference type="GO" id="GO:0005829">
    <property type="term" value="C:cytosol"/>
    <property type="evidence" value="ECO:0007669"/>
    <property type="project" value="TreeGrafter"/>
</dbReference>
<keyword evidence="3" id="KW-0238">DNA-binding</keyword>
<accession>A0A3A4KHJ8</accession>
<feature type="domain" description="HTH lysR-type" evidence="5">
    <location>
        <begin position="11"/>
        <end position="68"/>
    </location>
</feature>
<dbReference type="PANTHER" id="PTHR30419">
    <property type="entry name" value="HTH-TYPE TRANSCRIPTIONAL REGULATOR YBHD"/>
    <property type="match status" value="1"/>
</dbReference>
<dbReference type="Pfam" id="PF03466">
    <property type="entry name" value="LysR_substrate"/>
    <property type="match status" value="1"/>
</dbReference>
<evidence type="ECO:0000256" key="3">
    <source>
        <dbReference type="ARBA" id="ARBA00023125"/>
    </source>
</evidence>
<dbReference type="Gene3D" id="3.40.190.290">
    <property type="match status" value="1"/>
</dbReference>
<organism evidence="6 7">
    <name type="scientific">Nocardia panacis</name>
    <dbReference type="NCBI Taxonomy" id="2340916"/>
    <lineage>
        <taxon>Bacteria</taxon>
        <taxon>Bacillati</taxon>
        <taxon>Actinomycetota</taxon>
        <taxon>Actinomycetes</taxon>
        <taxon>Mycobacteriales</taxon>
        <taxon>Nocardiaceae</taxon>
        <taxon>Nocardia</taxon>
    </lineage>
</organism>
<dbReference type="Gene3D" id="1.10.10.10">
    <property type="entry name" value="Winged helix-like DNA-binding domain superfamily/Winged helix DNA-binding domain"/>
    <property type="match status" value="1"/>
</dbReference>
<dbReference type="SUPFAM" id="SSF53850">
    <property type="entry name" value="Periplasmic binding protein-like II"/>
    <property type="match status" value="1"/>
</dbReference>
<dbReference type="InterPro" id="IPR000847">
    <property type="entry name" value="LysR_HTH_N"/>
</dbReference>
<dbReference type="PROSITE" id="PS50931">
    <property type="entry name" value="HTH_LYSR"/>
    <property type="match status" value="1"/>
</dbReference>
<dbReference type="OrthoDB" id="8417889at2"/>
<evidence type="ECO:0000256" key="2">
    <source>
        <dbReference type="ARBA" id="ARBA00023015"/>
    </source>
</evidence>
<protein>
    <submittedName>
        <fullName evidence="6">LysR family transcriptional regulator</fullName>
    </submittedName>
</protein>
<dbReference type="InterPro" id="IPR050950">
    <property type="entry name" value="HTH-type_LysR_regulators"/>
</dbReference>
<dbReference type="GO" id="GO:0003677">
    <property type="term" value="F:DNA binding"/>
    <property type="evidence" value="ECO:0007669"/>
    <property type="project" value="UniProtKB-KW"/>
</dbReference>
<evidence type="ECO:0000259" key="5">
    <source>
        <dbReference type="PROSITE" id="PS50931"/>
    </source>
</evidence>
<dbReference type="InterPro" id="IPR036390">
    <property type="entry name" value="WH_DNA-bd_sf"/>
</dbReference>
<dbReference type="AlphaFoldDB" id="A0A3A4KHJ8"/>
<keyword evidence="4" id="KW-0804">Transcription</keyword>
<dbReference type="PANTHER" id="PTHR30419:SF8">
    <property type="entry name" value="NITROGEN ASSIMILATION TRANSCRIPTIONAL ACTIVATOR-RELATED"/>
    <property type="match status" value="1"/>
</dbReference>
<name>A0A3A4KHJ8_9NOCA</name>
<evidence type="ECO:0000313" key="6">
    <source>
        <dbReference type="EMBL" id="RJO73758.1"/>
    </source>
</evidence>
<dbReference type="InterPro" id="IPR036388">
    <property type="entry name" value="WH-like_DNA-bd_sf"/>
</dbReference>
<dbReference type="PRINTS" id="PR00039">
    <property type="entry name" value="HTHLYSR"/>
</dbReference>
<dbReference type="EMBL" id="QZFU01000023">
    <property type="protein sequence ID" value="RJO73758.1"/>
    <property type="molecule type" value="Genomic_DNA"/>
</dbReference>
<dbReference type="SUPFAM" id="SSF46785">
    <property type="entry name" value="Winged helix' DNA-binding domain"/>
    <property type="match status" value="1"/>
</dbReference>